<reference evidence="12" key="1">
    <citation type="submission" date="2025-08" db="UniProtKB">
        <authorList>
            <consortium name="RefSeq"/>
        </authorList>
    </citation>
    <scope>IDENTIFICATION</scope>
</reference>
<feature type="compositionally biased region" description="Basic and acidic residues" evidence="9">
    <location>
        <begin position="1145"/>
        <end position="1154"/>
    </location>
</feature>
<dbReference type="PROSITE" id="PS50106">
    <property type="entry name" value="PDZ"/>
    <property type="match status" value="4"/>
</dbReference>
<feature type="domain" description="PDZ" evidence="10">
    <location>
        <begin position="471"/>
        <end position="557"/>
    </location>
</feature>
<dbReference type="CTD" id="3603"/>
<dbReference type="GO" id="GO:0005125">
    <property type="term" value="F:cytokine activity"/>
    <property type="evidence" value="ECO:0007669"/>
    <property type="project" value="InterPro"/>
</dbReference>
<evidence type="ECO:0000313" key="12">
    <source>
        <dbReference type="RefSeq" id="XP_029318440.1"/>
    </source>
</evidence>
<dbReference type="PANTHER" id="PTHR48484">
    <property type="entry name" value="PRO-INTERLEUKIN-16"/>
    <property type="match status" value="1"/>
</dbReference>
<dbReference type="GeneID" id="115028757"/>
<comment type="subcellular location">
    <subcellularLocation>
        <location evidence="2">Cytoplasm</location>
    </subcellularLocation>
    <subcellularLocation>
        <location evidence="1">Nucleus</location>
    </subcellularLocation>
    <subcellularLocation>
        <location evidence="3">Secreted</location>
    </subcellularLocation>
</comment>
<evidence type="ECO:0000256" key="9">
    <source>
        <dbReference type="SAM" id="MobiDB-lite"/>
    </source>
</evidence>
<dbReference type="InParanoid" id="A0A6J2S9R2"/>
<feature type="region of interest" description="Disordered" evidence="9">
    <location>
        <begin position="1003"/>
        <end position="1051"/>
    </location>
</feature>
<dbReference type="InterPro" id="IPR036034">
    <property type="entry name" value="PDZ_sf"/>
</dbReference>
<evidence type="ECO:0000313" key="11">
    <source>
        <dbReference type="Proteomes" id="UP000504630"/>
    </source>
</evidence>
<evidence type="ECO:0000256" key="6">
    <source>
        <dbReference type="ARBA" id="ARBA00022553"/>
    </source>
</evidence>
<name>A0A6J2S9R2_COTGO</name>
<evidence type="ECO:0000259" key="10">
    <source>
        <dbReference type="PROSITE" id="PS50106"/>
    </source>
</evidence>
<evidence type="ECO:0000256" key="3">
    <source>
        <dbReference type="ARBA" id="ARBA00004613"/>
    </source>
</evidence>
<organism evidence="11 12">
    <name type="scientific">Cottoperca gobio</name>
    <name type="common">Frogmouth</name>
    <name type="synonym">Aphritis gobio</name>
    <dbReference type="NCBI Taxonomy" id="56716"/>
    <lineage>
        <taxon>Eukaryota</taxon>
        <taxon>Metazoa</taxon>
        <taxon>Chordata</taxon>
        <taxon>Craniata</taxon>
        <taxon>Vertebrata</taxon>
        <taxon>Euteleostomi</taxon>
        <taxon>Actinopterygii</taxon>
        <taxon>Neopterygii</taxon>
        <taxon>Teleostei</taxon>
        <taxon>Neoteleostei</taxon>
        <taxon>Acanthomorphata</taxon>
        <taxon>Eupercaria</taxon>
        <taxon>Perciformes</taxon>
        <taxon>Notothenioidei</taxon>
        <taxon>Bovichtidae</taxon>
        <taxon>Cottoperca</taxon>
    </lineage>
</organism>
<gene>
    <name evidence="12" type="primary">il16</name>
</gene>
<dbReference type="CDD" id="cd06759">
    <property type="entry name" value="PDZ3_PDZD2-PDZ1_hPro-IL-16-like"/>
    <property type="match status" value="1"/>
</dbReference>
<dbReference type="OrthoDB" id="42382at2759"/>
<dbReference type="GO" id="GO:0005634">
    <property type="term" value="C:nucleus"/>
    <property type="evidence" value="ECO:0007669"/>
    <property type="project" value="UniProtKB-SubCell"/>
</dbReference>
<dbReference type="CDD" id="cd06763">
    <property type="entry name" value="PDZ7_PDZD2-PDZ4_hPro-IL-16-like"/>
    <property type="match status" value="1"/>
</dbReference>
<dbReference type="GO" id="GO:0030595">
    <property type="term" value="P:leukocyte chemotaxis"/>
    <property type="evidence" value="ECO:0007669"/>
    <property type="project" value="TreeGrafter"/>
</dbReference>
<keyword evidence="4" id="KW-0963">Cytoplasm</keyword>
<feature type="compositionally biased region" description="Polar residues" evidence="9">
    <location>
        <begin position="1025"/>
        <end position="1037"/>
    </location>
</feature>
<feature type="domain" description="PDZ" evidence="10">
    <location>
        <begin position="619"/>
        <end position="689"/>
    </location>
</feature>
<feature type="region of interest" description="Disordered" evidence="9">
    <location>
        <begin position="89"/>
        <end position="136"/>
    </location>
</feature>
<feature type="region of interest" description="Disordered" evidence="9">
    <location>
        <begin position="191"/>
        <end position="222"/>
    </location>
</feature>
<proteinExistence type="predicted"/>
<dbReference type="FunFam" id="2.30.42.10:FF:000102">
    <property type="entry name" value="Putative pro-interleukin-16"/>
    <property type="match status" value="1"/>
</dbReference>
<evidence type="ECO:0000256" key="4">
    <source>
        <dbReference type="ARBA" id="ARBA00022490"/>
    </source>
</evidence>
<feature type="region of interest" description="Disordered" evidence="9">
    <location>
        <begin position="871"/>
        <end position="931"/>
    </location>
</feature>
<dbReference type="GO" id="GO:0042609">
    <property type="term" value="F:CD4 receptor binding"/>
    <property type="evidence" value="ECO:0007669"/>
    <property type="project" value="TreeGrafter"/>
</dbReference>
<evidence type="ECO:0000256" key="8">
    <source>
        <dbReference type="ARBA" id="ARBA00023242"/>
    </source>
</evidence>
<dbReference type="Gene3D" id="2.30.42.10">
    <property type="match status" value="4"/>
</dbReference>
<dbReference type="CDD" id="cd06762">
    <property type="entry name" value="PDZ6_PDZD2-PDZ3_hPro-IL-16-like"/>
    <property type="match status" value="1"/>
</dbReference>
<dbReference type="PANTHER" id="PTHR48484:SF2">
    <property type="entry name" value="PRO-INTERLEUKIN-16"/>
    <property type="match status" value="1"/>
</dbReference>
<protein>
    <submittedName>
        <fullName evidence="12">Pro-interleukin-16</fullName>
    </submittedName>
</protein>
<keyword evidence="6" id="KW-0597">Phosphoprotein</keyword>
<evidence type="ECO:0000256" key="2">
    <source>
        <dbReference type="ARBA" id="ARBA00004496"/>
    </source>
</evidence>
<dbReference type="SUPFAM" id="SSF50156">
    <property type="entry name" value="PDZ domain-like"/>
    <property type="match status" value="4"/>
</dbReference>
<keyword evidence="8" id="KW-0539">Nucleus</keyword>
<keyword evidence="7" id="KW-0677">Repeat</keyword>
<feature type="compositionally biased region" description="Polar residues" evidence="9">
    <location>
        <begin position="1127"/>
        <end position="1139"/>
    </location>
</feature>
<feature type="compositionally biased region" description="Low complexity" evidence="9">
    <location>
        <begin position="125"/>
        <end position="135"/>
    </location>
</feature>
<dbReference type="Proteomes" id="UP000504630">
    <property type="component" value="Chromosome 3"/>
</dbReference>
<dbReference type="Pfam" id="PF00595">
    <property type="entry name" value="PDZ"/>
    <property type="match status" value="4"/>
</dbReference>
<feature type="region of interest" description="Disordered" evidence="9">
    <location>
        <begin position="1109"/>
        <end position="1212"/>
    </location>
</feature>
<feature type="domain" description="PDZ" evidence="10">
    <location>
        <begin position="1534"/>
        <end position="1618"/>
    </location>
</feature>
<dbReference type="GO" id="GO:0005576">
    <property type="term" value="C:extracellular region"/>
    <property type="evidence" value="ECO:0007669"/>
    <property type="project" value="UniProtKB-SubCell"/>
</dbReference>
<feature type="domain" description="PDZ" evidence="10">
    <location>
        <begin position="1422"/>
        <end position="1494"/>
    </location>
</feature>
<dbReference type="FunFam" id="2.30.42.10:FF:000127">
    <property type="entry name" value="Pro-interleukin-16"/>
    <property type="match status" value="1"/>
</dbReference>
<feature type="compositionally biased region" description="Basic and acidic residues" evidence="9">
    <location>
        <begin position="1342"/>
        <end position="1354"/>
    </location>
</feature>
<dbReference type="GO" id="GO:0005737">
    <property type="term" value="C:cytoplasm"/>
    <property type="evidence" value="ECO:0007669"/>
    <property type="project" value="UniProtKB-SubCell"/>
</dbReference>
<feature type="region of interest" description="Disordered" evidence="9">
    <location>
        <begin position="796"/>
        <end position="818"/>
    </location>
</feature>
<dbReference type="RefSeq" id="XP_029318440.1">
    <property type="nucleotide sequence ID" value="XM_029462580.1"/>
</dbReference>
<keyword evidence="11" id="KW-1185">Reference proteome</keyword>
<feature type="compositionally biased region" description="Polar residues" evidence="9">
    <location>
        <begin position="898"/>
        <end position="907"/>
    </location>
</feature>
<accession>A0A6J2S9R2</accession>
<dbReference type="InterPro" id="IPR001478">
    <property type="entry name" value="PDZ"/>
</dbReference>
<sequence length="1623" mass="177738">MDVQHHLVKRAQQRLKHARLPQKLLVNIERTLTSCITVCAILLEYPTPAKTSIEKRLKDNMIDCERPSALGFRPAGRSVMVSELPAHTHSHTLRAMPQRYSHQRRKASTAAARRMERRHRDQGKSSNNNPNSNHSLRSKKLAMLSRSLILCRSKTNDDCPEERHAGEMSDGCRTDMTVEDHTQYRDTKNGHWRTTQQSALQKRGGTKADNQLHHTTTHRENKRSIRRTFSIKESSIWRMCVATGPAEDVCEPQMADNSVQTADKDTNVVPGRNGGNLHRGCSFLSPDKLAPFNGHFLNGSTWMAGEGTRSIHIKAYSEDISTCEDALHSHSLTTNPQRRALISPSDPLSLPGYTEEELMANNHLKLPIPEVNEEICWNPPGQMASDKTRSNSTSVRPYWIGDLDSIIMKSPELYPSNPHVNGGLYGNSKSLSQQLEFPHISTQPVHRPSRSLSSAQLVHSCSNMQAFIICNVVLMKGHGKGLGFSIVGGRDSMYGPMGIYVKTMFPGGAAAADGRLQEGDEILELNGESLHGLTHDEALHKFKQIRKGLLSLVVRTSLRVGAVCGQGQVAQLCRSRSLSSTTGMASADMGDYNYLNNGCSNTLSVPGQPAKPGDRIMMEIILQKEAGVGLGIGLCCVPSGDGCPVIYIHALSPGSVAHMDGRLRCGDEIMEINDTVVYNLALNDVYTVLSQCSPRPVHIIISRHPDPKVSGQQLNDAIAQAVENSKQRKEKNQWSIDGLRKLESCSQRCERCLERSFSQLTVRRAQKTMTRSCSDNTNSHHHNHCLTIHNLNNAHHNPSARAHSLDTPKSMRESWSDNRLSVPVYPDEDYKVPYNSATANLSSQQALDLALRDNKTTCRVRAAPRRYCWPHDVTSEEGYNGDSSGSSRGSPVRDGGLESSSHTSCQQEGERIREVSAGTSHPDTAVYTSERLHTGDSSAVLYLQPKRGALRRQARIDQHTHEQIQDPWVRLSDNSPEELRELDHLHHHHAADRTQSISVHSKTATMSEEENLSELNGTAADVTSDPPSHMTSESTCETPPGAKMGPPVAPKPVWFRQSLRKIRNEQVQKKQAKPADQSSAVGFSRSFGVRSASSSANLSIKQKIHSFETFSSPEGTEKEANRRPAAPSTSLPLENSRSHPASHGDCVKGKHEIPEEIQASQSASDSEPENTNVSAITSSTSEVSSQITAKSTEDDPPSIQPPSDLPLCDSISTDLDLGIHDPFLFPDPSKQESELERVDLTSSTEYKVLPATSMRSYQAEEESLPVGMEKDGKVKLLSTTLSAAPPTDSDHQRGLEGESLWEILAFSYQVSQALMRSLPMYHCHGNPRSSDMQEPSTGDLTNLRESEHGLDGTDRGFSVSLATLRECTIERGEGGSHDEAAVTSACAYSVISAIPSQEIQRMIQEVKDLNEETLKQLVNIHVVILHKEQGAGLGFSIAGGSDLESKALTVHRVFPSGLAAQEGTIQKGDEVLSINGQTMHSVTHADATASLRQARSLNLAVVVVCKRAEEGGREGGCRSEEPNPAVEEQGAPVSVELEKGAGGVGFTLEGGKGSIHGDRPLVINRIFKGGAAEQSGLQYGDELLQVQGVSLQDMTRFEAWNMIKALPEGAITTVIRRRQGGVE</sequence>
<dbReference type="SMART" id="SM00228">
    <property type="entry name" value="PDZ"/>
    <property type="match status" value="4"/>
</dbReference>
<feature type="compositionally biased region" description="Polar residues" evidence="9">
    <location>
        <begin position="1327"/>
        <end position="1340"/>
    </location>
</feature>
<evidence type="ECO:0000256" key="1">
    <source>
        <dbReference type="ARBA" id="ARBA00004123"/>
    </source>
</evidence>
<feature type="compositionally biased region" description="Polar residues" evidence="9">
    <location>
        <begin position="1158"/>
        <end position="1172"/>
    </location>
</feature>
<feature type="compositionally biased region" description="Basic and acidic residues" evidence="9">
    <location>
        <begin position="803"/>
        <end position="816"/>
    </location>
</feature>
<evidence type="ECO:0000256" key="5">
    <source>
        <dbReference type="ARBA" id="ARBA00022525"/>
    </source>
</evidence>
<feature type="compositionally biased region" description="Low complexity" evidence="9">
    <location>
        <begin position="1173"/>
        <end position="1189"/>
    </location>
</feature>
<dbReference type="CDD" id="cd06760">
    <property type="entry name" value="PDZ4_PDZD2-PDZ2_hPro-IL-16-like"/>
    <property type="match status" value="1"/>
</dbReference>
<dbReference type="KEGG" id="cgob:115028757"/>
<keyword evidence="5" id="KW-0964">Secreted</keyword>
<dbReference type="InterPro" id="IPR055287">
    <property type="entry name" value="IL-16-like"/>
</dbReference>
<feature type="region of interest" description="Disordered" evidence="9">
    <location>
        <begin position="1325"/>
        <end position="1355"/>
    </location>
</feature>
<dbReference type="FunFam" id="2.30.42.10:FF:000122">
    <property type="entry name" value="Pro-interleukin-16"/>
    <property type="match status" value="1"/>
</dbReference>
<dbReference type="GO" id="GO:0050930">
    <property type="term" value="P:induction of positive chemotaxis"/>
    <property type="evidence" value="ECO:0007669"/>
    <property type="project" value="InterPro"/>
</dbReference>
<evidence type="ECO:0000256" key="7">
    <source>
        <dbReference type="ARBA" id="ARBA00022737"/>
    </source>
</evidence>